<keyword evidence="4" id="KW-1185">Reference proteome</keyword>
<evidence type="ECO:0000256" key="1">
    <source>
        <dbReference type="SAM" id="Phobius"/>
    </source>
</evidence>
<keyword evidence="1" id="KW-0812">Transmembrane</keyword>
<gene>
    <name evidence="3" type="ORF">GR170_17805</name>
</gene>
<protein>
    <submittedName>
        <fullName evidence="3">Uncharacterized protein</fullName>
    </submittedName>
</protein>
<keyword evidence="2" id="KW-0732">Signal</keyword>
<sequence length="60" mass="5906">MKLVTCTLALLLAAGAASAHPGHDPALSGAAHWVFSPAHGLGLLALAGGLALSALRPRRG</sequence>
<feature type="signal peptide" evidence="2">
    <location>
        <begin position="1"/>
        <end position="19"/>
    </location>
</feature>
<proteinExistence type="predicted"/>
<dbReference type="Proteomes" id="UP000477911">
    <property type="component" value="Unassembled WGS sequence"/>
</dbReference>
<dbReference type="AlphaFoldDB" id="A0A6L7G6I8"/>
<evidence type="ECO:0000313" key="3">
    <source>
        <dbReference type="EMBL" id="MXN19691.1"/>
    </source>
</evidence>
<feature type="transmembrane region" description="Helical" evidence="1">
    <location>
        <begin position="35"/>
        <end position="55"/>
    </location>
</feature>
<evidence type="ECO:0000313" key="4">
    <source>
        <dbReference type="Proteomes" id="UP000477911"/>
    </source>
</evidence>
<name>A0A6L7G6I8_9RHOB</name>
<dbReference type="EMBL" id="WUMU01000020">
    <property type="protein sequence ID" value="MXN19691.1"/>
    <property type="molecule type" value="Genomic_DNA"/>
</dbReference>
<feature type="chain" id="PRO_5026789700" evidence="2">
    <location>
        <begin position="20"/>
        <end position="60"/>
    </location>
</feature>
<keyword evidence="1" id="KW-0472">Membrane</keyword>
<keyword evidence="1" id="KW-1133">Transmembrane helix</keyword>
<reference evidence="3 4" key="1">
    <citation type="submission" date="2019-12" db="EMBL/GenBank/DDBJ databases">
        <authorList>
            <person name="Li M."/>
        </authorList>
    </citation>
    <scope>NUCLEOTIDE SEQUENCE [LARGE SCALE GENOMIC DNA]</scope>
    <source>
        <strain evidence="3 4">GBMRC 2024</strain>
    </source>
</reference>
<accession>A0A6L7G6I8</accession>
<organism evidence="3 4">
    <name type="scientific">Pseudooceanicola albus</name>
    <dbReference type="NCBI Taxonomy" id="2692189"/>
    <lineage>
        <taxon>Bacteria</taxon>
        <taxon>Pseudomonadati</taxon>
        <taxon>Pseudomonadota</taxon>
        <taxon>Alphaproteobacteria</taxon>
        <taxon>Rhodobacterales</taxon>
        <taxon>Paracoccaceae</taxon>
        <taxon>Pseudooceanicola</taxon>
    </lineage>
</organism>
<evidence type="ECO:0000256" key="2">
    <source>
        <dbReference type="SAM" id="SignalP"/>
    </source>
</evidence>
<dbReference type="RefSeq" id="WP_160895819.1">
    <property type="nucleotide sequence ID" value="NZ_WUMU01000020.1"/>
</dbReference>
<comment type="caution">
    <text evidence="3">The sequence shown here is derived from an EMBL/GenBank/DDBJ whole genome shotgun (WGS) entry which is preliminary data.</text>
</comment>